<dbReference type="AlphaFoldDB" id="A0A652YJX7"/>
<dbReference type="InterPro" id="IPR004401">
    <property type="entry name" value="YbaB/EbfC"/>
</dbReference>
<dbReference type="InterPro" id="IPR036894">
    <property type="entry name" value="YbaB-like_sf"/>
</dbReference>
<sequence length="155" mass="16404">MSTAQWNSARGRSEVLRGQIDSMMEDLHERTRLLALAQEKIALSTARALSADGLVEVVVNASGAVVGVKFSSDACAKSTPKKLGASVLAASTAASADMRRQNAEILKPFTTTTQLDLPDLITGAPSVRGLSAVPQIAEHMEQDWDQTVLRSAGNV</sequence>
<keyword evidence="1" id="KW-0238">DNA-binding</keyword>
<reference evidence="1" key="1">
    <citation type="submission" date="2019-07" db="EMBL/GenBank/DDBJ databases">
        <title>Genomic Encyclopedia of Type Strains, Phase IV (KMG-IV): sequencing the most valuable type-strain genomes for metagenomic binning, comparative biology and taxonomic classification.</title>
        <authorList>
            <person name="Goeker M."/>
        </authorList>
    </citation>
    <scope>NUCLEOTIDE SEQUENCE</scope>
    <source>
        <strain evidence="1">DSM 44596</strain>
    </source>
</reference>
<evidence type="ECO:0000313" key="1">
    <source>
        <dbReference type="EMBL" id="TYQ01715.1"/>
    </source>
</evidence>
<name>A0A652YJX7_NOCGL</name>
<gene>
    <name evidence="1" type="ORF">FNL38_107137</name>
</gene>
<protein>
    <submittedName>
        <fullName evidence="1">DNA-binding protein YbaB</fullName>
    </submittedName>
</protein>
<dbReference type="GO" id="GO:0003677">
    <property type="term" value="F:DNA binding"/>
    <property type="evidence" value="ECO:0007669"/>
    <property type="project" value="UniProtKB-KW"/>
</dbReference>
<dbReference type="EMBL" id="VNIQ01000007">
    <property type="protein sequence ID" value="TYQ01715.1"/>
    <property type="molecule type" value="Genomic_DNA"/>
</dbReference>
<proteinExistence type="predicted"/>
<comment type="caution">
    <text evidence="1">The sequence shown here is derived from an EMBL/GenBank/DDBJ whole genome shotgun (WGS) entry which is preliminary data.</text>
</comment>
<dbReference type="Gene3D" id="3.30.1310.10">
    <property type="entry name" value="Nucleoid-associated protein YbaB-like domain"/>
    <property type="match status" value="1"/>
</dbReference>
<accession>A0A652YJX7</accession>
<organism evidence="1">
    <name type="scientific">Nocardia globerula</name>
    <dbReference type="NCBI Taxonomy" id="1818"/>
    <lineage>
        <taxon>Bacteria</taxon>
        <taxon>Bacillati</taxon>
        <taxon>Actinomycetota</taxon>
        <taxon>Actinomycetes</taxon>
        <taxon>Mycobacteriales</taxon>
        <taxon>Nocardiaceae</taxon>
        <taxon>Nocardia</taxon>
    </lineage>
</organism>
<dbReference type="Pfam" id="PF02575">
    <property type="entry name" value="YbaB_DNA_bd"/>
    <property type="match status" value="1"/>
</dbReference>
<dbReference type="SUPFAM" id="SSF82607">
    <property type="entry name" value="YbaB-like"/>
    <property type="match status" value="1"/>
</dbReference>